<evidence type="ECO:0000313" key="2">
    <source>
        <dbReference type="Proteomes" id="UP001642464"/>
    </source>
</evidence>
<dbReference type="EMBL" id="CAXAMM010025558">
    <property type="protein sequence ID" value="CAK9057258.1"/>
    <property type="molecule type" value="Genomic_DNA"/>
</dbReference>
<proteinExistence type="predicted"/>
<organism evidence="1 2">
    <name type="scientific">Durusdinium trenchii</name>
    <dbReference type="NCBI Taxonomy" id="1381693"/>
    <lineage>
        <taxon>Eukaryota</taxon>
        <taxon>Sar</taxon>
        <taxon>Alveolata</taxon>
        <taxon>Dinophyceae</taxon>
        <taxon>Suessiales</taxon>
        <taxon>Symbiodiniaceae</taxon>
        <taxon>Durusdinium</taxon>
    </lineage>
</organism>
<name>A0ABP0N1E9_9DINO</name>
<sequence>MMRLLLLVLFLSSATCSRMGHLELTLPGKGQKCTRECGKKDSMQQQGCCAEGLVCDKDSWTCEIALGEPCQRKEIKRFFKKNIKPDKCGDNYRGRWITCGHPDPHGVSHCCVKSWVLQEKGTYYRKAKGTEFYESAVSFSPVGFHRGNAHLPLELNSSRTCCSDFAYIYPDGYVACADDTYENKKIAQKYELKVLTT</sequence>
<keyword evidence="2" id="KW-1185">Reference proteome</keyword>
<dbReference type="Proteomes" id="UP001642464">
    <property type="component" value="Unassembled WGS sequence"/>
</dbReference>
<comment type="caution">
    <text evidence="1">The sequence shown here is derived from an EMBL/GenBank/DDBJ whole genome shotgun (WGS) entry which is preliminary data.</text>
</comment>
<protein>
    <submittedName>
        <fullName evidence="1">Uncharacterized protein</fullName>
    </submittedName>
</protein>
<accession>A0ABP0N1E9</accession>
<evidence type="ECO:0000313" key="1">
    <source>
        <dbReference type="EMBL" id="CAK9057258.1"/>
    </source>
</evidence>
<gene>
    <name evidence="1" type="ORF">SCF082_LOCUS30754</name>
</gene>
<reference evidence="1 2" key="1">
    <citation type="submission" date="2024-02" db="EMBL/GenBank/DDBJ databases">
        <authorList>
            <person name="Chen Y."/>
            <person name="Shah S."/>
            <person name="Dougan E. K."/>
            <person name="Thang M."/>
            <person name="Chan C."/>
        </authorList>
    </citation>
    <scope>NUCLEOTIDE SEQUENCE [LARGE SCALE GENOMIC DNA]</scope>
</reference>